<evidence type="ECO:0000259" key="2">
    <source>
        <dbReference type="PROSITE" id="PS50076"/>
    </source>
</evidence>
<feature type="compositionally biased region" description="Basic and acidic residues" evidence="1">
    <location>
        <begin position="116"/>
        <end position="134"/>
    </location>
</feature>
<dbReference type="SUPFAM" id="SSF46565">
    <property type="entry name" value="Chaperone J-domain"/>
    <property type="match status" value="1"/>
</dbReference>
<dbReference type="PANTHER" id="PTHR44825:SF1">
    <property type="entry name" value="DNAJ HOMOLOG SUBFAMILY C MEMBER 4"/>
    <property type="match status" value="1"/>
</dbReference>
<feature type="region of interest" description="Disordered" evidence="1">
    <location>
        <begin position="44"/>
        <end position="145"/>
    </location>
</feature>
<feature type="compositionally biased region" description="Basic and acidic residues" evidence="1">
    <location>
        <begin position="297"/>
        <end position="309"/>
    </location>
</feature>
<keyword evidence="4" id="KW-1185">Reference proteome</keyword>
<sequence length="343" mass="36277">MREKPGAARRAGPSPYEVLGVAPNASRAEIRAAFFRAARLCHPDKHQQLQRWSERGGRDFEDDASTRCGSAGRGPATVGCSTDSNCGSPPALDAPADASARGIDKKDTNRAVASGESERARGAETDERRAEGACRRPSNGNAESTDSGMCRDFIALKEAFDALQVAETRQAVDQALLRQGVAHVTCIRLSDLQWLDDDLCFFVCRCGEELPLDARDLAARRRARRKCAAPACRGSADSADSQRAASSGAAAAGGDAGHADSGEGRNSSSRAEQAHSEAARGTETLDSEGKWAGCGKGDPRESNTRRPRGDAPAGDVLVEVSCESCSLTMCLLDGGEFRRGDFT</sequence>
<feature type="compositionally biased region" description="Basic and acidic residues" evidence="1">
    <location>
        <begin position="44"/>
        <end position="59"/>
    </location>
</feature>
<feature type="domain" description="J" evidence="2">
    <location>
        <begin position="14"/>
        <end position="66"/>
    </location>
</feature>
<gene>
    <name evidence="3" type="ORF">BESB_055280</name>
</gene>
<dbReference type="SMART" id="SM00271">
    <property type="entry name" value="DnaJ"/>
    <property type="match status" value="1"/>
</dbReference>
<dbReference type="InterPro" id="IPR001623">
    <property type="entry name" value="DnaJ_domain"/>
</dbReference>
<evidence type="ECO:0000313" key="4">
    <source>
        <dbReference type="Proteomes" id="UP000224006"/>
    </source>
</evidence>
<dbReference type="OrthoDB" id="332177at2759"/>
<feature type="compositionally biased region" description="Low complexity" evidence="1">
    <location>
        <begin position="88"/>
        <end position="100"/>
    </location>
</feature>
<dbReference type="Pfam" id="PF00226">
    <property type="entry name" value="DnaJ"/>
    <property type="match status" value="1"/>
</dbReference>
<dbReference type="RefSeq" id="XP_029219886.1">
    <property type="nucleotide sequence ID" value="XM_029363963.1"/>
</dbReference>
<feature type="compositionally biased region" description="Low complexity" evidence="1">
    <location>
        <begin position="233"/>
        <end position="253"/>
    </location>
</feature>
<name>A0A2A9MJV3_BESBE</name>
<reference evidence="3 4" key="1">
    <citation type="submission" date="2017-09" db="EMBL/GenBank/DDBJ databases">
        <title>Genome sequencing of Besnoitia besnoiti strain Bb-Ger1.</title>
        <authorList>
            <person name="Schares G."/>
            <person name="Venepally P."/>
            <person name="Lorenzi H.A."/>
        </authorList>
    </citation>
    <scope>NUCLEOTIDE SEQUENCE [LARGE SCALE GENOMIC DNA]</scope>
    <source>
        <strain evidence="3 4">Bb-Ger1</strain>
    </source>
</reference>
<comment type="caution">
    <text evidence="3">The sequence shown here is derived from an EMBL/GenBank/DDBJ whole genome shotgun (WGS) entry which is preliminary data.</text>
</comment>
<dbReference type="PROSITE" id="PS50076">
    <property type="entry name" value="DNAJ_2"/>
    <property type="match status" value="1"/>
</dbReference>
<dbReference type="AlphaFoldDB" id="A0A2A9MJV3"/>
<organism evidence="3 4">
    <name type="scientific">Besnoitia besnoiti</name>
    <name type="common">Apicomplexan protozoan</name>
    <dbReference type="NCBI Taxonomy" id="94643"/>
    <lineage>
        <taxon>Eukaryota</taxon>
        <taxon>Sar</taxon>
        <taxon>Alveolata</taxon>
        <taxon>Apicomplexa</taxon>
        <taxon>Conoidasida</taxon>
        <taxon>Coccidia</taxon>
        <taxon>Eucoccidiorida</taxon>
        <taxon>Eimeriorina</taxon>
        <taxon>Sarcocystidae</taxon>
        <taxon>Besnoitia</taxon>
    </lineage>
</organism>
<dbReference type="InterPro" id="IPR036869">
    <property type="entry name" value="J_dom_sf"/>
</dbReference>
<dbReference type="Gene3D" id="1.10.287.110">
    <property type="entry name" value="DnaJ domain"/>
    <property type="match status" value="1"/>
</dbReference>
<dbReference type="PANTHER" id="PTHR44825">
    <property type="match status" value="1"/>
</dbReference>
<protein>
    <submittedName>
        <fullName evidence="3">DnaJ domain-containing protein</fullName>
    </submittedName>
</protein>
<dbReference type="InterPro" id="IPR052763">
    <property type="entry name" value="DnaJ_C4"/>
</dbReference>
<dbReference type="CDD" id="cd06257">
    <property type="entry name" value="DnaJ"/>
    <property type="match status" value="1"/>
</dbReference>
<dbReference type="Proteomes" id="UP000224006">
    <property type="component" value="Chromosome IV"/>
</dbReference>
<dbReference type="VEuPathDB" id="ToxoDB:BESB_055280"/>
<dbReference type="GeneID" id="40310457"/>
<dbReference type="KEGG" id="bbes:BESB_055280"/>
<accession>A0A2A9MJV3</accession>
<evidence type="ECO:0000256" key="1">
    <source>
        <dbReference type="SAM" id="MobiDB-lite"/>
    </source>
</evidence>
<feature type="region of interest" description="Disordered" evidence="1">
    <location>
        <begin position="233"/>
        <end position="312"/>
    </location>
</feature>
<dbReference type="EMBL" id="NWUJ01000004">
    <property type="protein sequence ID" value="PFH35877.1"/>
    <property type="molecule type" value="Genomic_DNA"/>
</dbReference>
<proteinExistence type="predicted"/>
<evidence type="ECO:0000313" key="3">
    <source>
        <dbReference type="EMBL" id="PFH35877.1"/>
    </source>
</evidence>